<organism evidence="2 3">
    <name type="scientific">Candidatus Scalindua japonica</name>
    <dbReference type="NCBI Taxonomy" id="1284222"/>
    <lineage>
        <taxon>Bacteria</taxon>
        <taxon>Pseudomonadati</taxon>
        <taxon>Planctomycetota</taxon>
        <taxon>Candidatus Brocadiia</taxon>
        <taxon>Candidatus Brocadiales</taxon>
        <taxon>Candidatus Scalinduaceae</taxon>
        <taxon>Candidatus Scalindua</taxon>
    </lineage>
</organism>
<feature type="domain" description="Polymerase nucleotidyl transferase" evidence="1">
    <location>
        <begin position="14"/>
        <end position="99"/>
    </location>
</feature>
<evidence type="ECO:0000313" key="2">
    <source>
        <dbReference type="EMBL" id="GAX61206.1"/>
    </source>
</evidence>
<dbReference type="AlphaFoldDB" id="A0A286TZA3"/>
<dbReference type="RefSeq" id="WP_096894598.1">
    <property type="nucleotide sequence ID" value="NZ_BAOS01000018.1"/>
</dbReference>
<protein>
    <submittedName>
        <fullName evidence="2">Nucleotidyltransferases</fullName>
    </submittedName>
</protein>
<gene>
    <name evidence="2" type="ORF">SCALIN_C18_0025</name>
</gene>
<evidence type="ECO:0000259" key="1">
    <source>
        <dbReference type="Pfam" id="PF01909"/>
    </source>
</evidence>
<dbReference type="Proteomes" id="UP000218542">
    <property type="component" value="Unassembled WGS sequence"/>
</dbReference>
<dbReference type="PANTHER" id="PTHR43449:SF1">
    <property type="entry name" value="POLYMERASE BETA NUCLEOTIDYLTRANSFERASE DOMAIN-CONTAINING PROTEIN"/>
    <property type="match status" value="1"/>
</dbReference>
<dbReference type="PANTHER" id="PTHR43449">
    <property type="entry name" value="NUCLEOTIDYLTRANSFERASE"/>
    <property type="match status" value="1"/>
</dbReference>
<dbReference type="Pfam" id="PF01909">
    <property type="entry name" value="NTP_transf_2"/>
    <property type="match status" value="1"/>
</dbReference>
<dbReference type="Gene3D" id="3.30.460.10">
    <property type="entry name" value="Beta Polymerase, domain 2"/>
    <property type="match status" value="1"/>
</dbReference>
<sequence>MVKIPDKVKEIIDKYLVALKDNNIPVNQAILFGSYAKGSYNAWSDIDLALVSEVFEGIRIKDRSKIRLITLNVSSDIEVLPYNPQDFNADDPFVKEIMETGIKIK</sequence>
<dbReference type="InterPro" id="IPR043519">
    <property type="entry name" value="NT_sf"/>
</dbReference>
<name>A0A286TZA3_9BACT</name>
<dbReference type="GO" id="GO:0016779">
    <property type="term" value="F:nucleotidyltransferase activity"/>
    <property type="evidence" value="ECO:0007669"/>
    <property type="project" value="InterPro"/>
</dbReference>
<dbReference type="SUPFAM" id="SSF81301">
    <property type="entry name" value="Nucleotidyltransferase"/>
    <property type="match status" value="1"/>
</dbReference>
<dbReference type="OrthoDB" id="165205at2"/>
<keyword evidence="2" id="KW-0808">Transferase</keyword>
<evidence type="ECO:0000313" key="3">
    <source>
        <dbReference type="Proteomes" id="UP000218542"/>
    </source>
</evidence>
<proteinExistence type="predicted"/>
<accession>A0A286TZA3</accession>
<comment type="caution">
    <text evidence="2">The sequence shown here is derived from an EMBL/GenBank/DDBJ whole genome shotgun (WGS) entry which is preliminary data.</text>
</comment>
<dbReference type="CDD" id="cd05403">
    <property type="entry name" value="NT_KNTase_like"/>
    <property type="match status" value="1"/>
</dbReference>
<dbReference type="InterPro" id="IPR002934">
    <property type="entry name" value="Polymerase_NTP_transf_dom"/>
</dbReference>
<reference evidence="3" key="1">
    <citation type="journal article" date="2017" name="Environ. Microbiol. Rep.">
        <title>Genetic Diversity of Marine Anaerobic Ammonium-Oxidizing Bacteria as Revealed by Genomic and Proteomic Analyses of 'Candidatus Scalindua japonica'.</title>
        <authorList>
            <person name="Oshiki M."/>
            <person name="Mizuto K."/>
            <person name="Kimura Z."/>
            <person name="Kindaichi T."/>
            <person name="Satoh H."/>
            <person name="Okabe S."/>
        </authorList>
    </citation>
    <scope>NUCLEOTIDE SEQUENCE [LARGE SCALE GENOMIC DNA]</scope>
    <source>
        <strain evidence="3">husup-a2</strain>
    </source>
</reference>
<dbReference type="EMBL" id="BAOS01000018">
    <property type="protein sequence ID" value="GAX61206.1"/>
    <property type="molecule type" value="Genomic_DNA"/>
</dbReference>
<keyword evidence="3" id="KW-1185">Reference proteome</keyword>